<organism evidence="12 13">
    <name type="scientific">Variimorphobacter saccharofermentans</name>
    <dbReference type="NCBI Taxonomy" id="2755051"/>
    <lineage>
        <taxon>Bacteria</taxon>
        <taxon>Bacillati</taxon>
        <taxon>Bacillota</taxon>
        <taxon>Clostridia</taxon>
        <taxon>Lachnospirales</taxon>
        <taxon>Lachnospiraceae</taxon>
        <taxon>Variimorphobacter</taxon>
    </lineage>
</organism>
<dbReference type="AlphaFoldDB" id="A0A839JV33"/>
<evidence type="ECO:0000256" key="2">
    <source>
        <dbReference type="ARBA" id="ARBA00012052"/>
    </source>
</evidence>
<feature type="binding site" evidence="9">
    <location>
        <begin position="95"/>
        <end position="105"/>
    </location>
    <ligand>
        <name>ATP</name>
        <dbReference type="ChEBI" id="CHEBI:30616"/>
    </ligand>
</feature>
<dbReference type="Proteomes" id="UP000574276">
    <property type="component" value="Unassembled WGS sequence"/>
</dbReference>
<comment type="similarity">
    <text evidence="1 9">Belongs to the GHMP kinase family. IspE subfamily.</text>
</comment>
<dbReference type="HAMAP" id="MF_00061">
    <property type="entry name" value="IspE"/>
    <property type="match status" value="1"/>
</dbReference>
<dbReference type="RefSeq" id="WP_228351129.1">
    <property type="nucleotide sequence ID" value="NZ_JACEGA010000001.1"/>
</dbReference>
<dbReference type="Pfam" id="PF00288">
    <property type="entry name" value="GHMP_kinases_N"/>
    <property type="match status" value="1"/>
</dbReference>
<dbReference type="GO" id="GO:0016114">
    <property type="term" value="P:terpenoid biosynthetic process"/>
    <property type="evidence" value="ECO:0007669"/>
    <property type="project" value="UniProtKB-UniRule"/>
</dbReference>
<comment type="pathway">
    <text evidence="9">Isoprenoid biosynthesis; isopentenyl diphosphate biosynthesis via DXP pathway; isopentenyl diphosphate from 1-deoxy-D-xylulose 5-phosphate: step 3/6.</text>
</comment>
<evidence type="ECO:0000256" key="5">
    <source>
        <dbReference type="ARBA" id="ARBA00022741"/>
    </source>
</evidence>
<sequence>MNYIRKNAYAKINLGLDVIRKREDGYHDVCMIMQSIDLYDKITISRSSKPGIRLHNNLSYLPTGQGNLVYKAASLFLSENNITEGLSIELNKHIPVAAGLAGGSSDAAVTLLGLNELFETGLSKEALMKLGVKLGADIPYCIMLGTVLSEGIGEVLTPLSPLPDCHILLVKPDINVSTKYVYENLKLDGSVSHPDINAMIASLDRADLSSLTKRMDNILQTVTIKEYPIIAEIKHKMNETGALASLMSGSGPTVFGIYSDIKVAESAFRFFKKNRTYGKQVFLTKPYWP</sequence>
<keyword evidence="13" id="KW-1185">Reference proteome</keyword>
<dbReference type="EMBL" id="JACEGA010000001">
    <property type="protein sequence ID" value="MBB2181350.1"/>
    <property type="molecule type" value="Genomic_DNA"/>
</dbReference>
<dbReference type="GO" id="GO:0019288">
    <property type="term" value="P:isopentenyl diphosphate biosynthetic process, methylerythritol 4-phosphate pathway"/>
    <property type="evidence" value="ECO:0007669"/>
    <property type="project" value="UniProtKB-UniRule"/>
</dbReference>
<keyword evidence="9" id="KW-0414">Isoprene biosynthesis</keyword>
<evidence type="ECO:0000259" key="11">
    <source>
        <dbReference type="Pfam" id="PF08544"/>
    </source>
</evidence>
<feature type="active site" evidence="9">
    <location>
        <position position="137"/>
    </location>
</feature>
<protein>
    <recommendedName>
        <fullName evidence="3 9">4-diphosphocytidyl-2-C-methyl-D-erythritol kinase</fullName>
        <shortName evidence="9">CMK</shortName>
        <ecNumber evidence="2 9">2.7.1.148</ecNumber>
    </recommendedName>
    <alternativeName>
        <fullName evidence="8 9">4-(cytidine-5'-diphospho)-2-C-methyl-D-erythritol kinase</fullName>
    </alternativeName>
</protein>
<keyword evidence="4 9" id="KW-0808">Transferase</keyword>
<dbReference type="InterPro" id="IPR014721">
    <property type="entry name" value="Ribsml_uS5_D2-typ_fold_subgr"/>
</dbReference>
<dbReference type="SUPFAM" id="SSF54211">
    <property type="entry name" value="Ribosomal protein S5 domain 2-like"/>
    <property type="match status" value="1"/>
</dbReference>
<evidence type="ECO:0000313" key="12">
    <source>
        <dbReference type="EMBL" id="MBB2181350.1"/>
    </source>
</evidence>
<evidence type="ECO:0000256" key="8">
    <source>
        <dbReference type="ARBA" id="ARBA00032554"/>
    </source>
</evidence>
<feature type="active site" evidence="9">
    <location>
        <position position="11"/>
    </location>
</feature>
<dbReference type="Gene3D" id="3.30.70.890">
    <property type="entry name" value="GHMP kinase, C-terminal domain"/>
    <property type="match status" value="1"/>
</dbReference>
<comment type="catalytic activity">
    <reaction evidence="9">
        <text>4-CDP-2-C-methyl-D-erythritol + ATP = 4-CDP-2-C-methyl-D-erythritol 2-phosphate + ADP + H(+)</text>
        <dbReference type="Rhea" id="RHEA:18437"/>
        <dbReference type="ChEBI" id="CHEBI:15378"/>
        <dbReference type="ChEBI" id="CHEBI:30616"/>
        <dbReference type="ChEBI" id="CHEBI:57823"/>
        <dbReference type="ChEBI" id="CHEBI:57919"/>
        <dbReference type="ChEBI" id="CHEBI:456216"/>
        <dbReference type="EC" id="2.7.1.148"/>
    </reaction>
</comment>
<dbReference type="InterPro" id="IPR036554">
    <property type="entry name" value="GHMP_kinase_C_sf"/>
</dbReference>
<evidence type="ECO:0000256" key="1">
    <source>
        <dbReference type="ARBA" id="ARBA00009684"/>
    </source>
</evidence>
<evidence type="ECO:0000313" key="13">
    <source>
        <dbReference type="Proteomes" id="UP000574276"/>
    </source>
</evidence>
<feature type="domain" description="GHMP kinase C-terminal" evidence="11">
    <location>
        <begin position="199"/>
        <end position="272"/>
    </location>
</feature>
<dbReference type="NCBIfam" id="TIGR00154">
    <property type="entry name" value="ispE"/>
    <property type="match status" value="1"/>
</dbReference>
<feature type="domain" description="GHMP kinase N-terminal" evidence="10">
    <location>
        <begin position="67"/>
        <end position="143"/>
    </location>
</feature>
<dbReference type="PANTHER" id="PTHR43527">
    <property type="entry name" value="4-DIPHOSPHOCYTIDYL-2-C-METHYL-D-ERYTHRITOL KINASE, CHLOROPLASTIC"/>
    <property type="match status" value="1"/>
</dbReference>
<keyword evidence="6 9" id="KW-0418">Kinase</keyword>
<comment type="caution">
    <text evidence="12">The sequence shown here is derived from an EMBL/GenBank/DDBJ whole genome shotgun (WGS) entry which is preliminary data.</text>
</comment>
<dbReference type="PIRSF" id="PIRSF010376">
    <property type="entry name" value="IspE"/>
    <property type="match status" value="1"/>
</dbReference>
<evidence type="ECO:0000256" key="3">
    <source>
        <dbReference type="ARBA" id="ARBA00017473"/>
    </source>
</evidence>
<dbReference type="UniPathway" id="UPA00056">
    <property type="reaction ID" value="UER00094"/>
</dbReference>
<gene>
    <name evidence="9" type="primary">ispE</name>
    <name evidence="12" type="ORF">H0486_00375</name>
</gene>
<accession>A0A839JV33</accession>
<dbReference type="InterPro" id="IPR004424">
    <property type="entry name" value="IspE"/>
</dbReference>
<name>A0A839JV33_9FIRM</name>
<dbReference type="EC" id="2.7.1.148" evidence="2 9"/>
<dbReference type="InterPro" id="IPR006204">
    <property type="entry name" value="GHMP_kinase_N_dom"/>
</dbReference>
<dbReference type="SUPFAM" id="SSF55060">
    <property type="entry name" value="GHMP Kinase, C-terminal domain"/>
    <property type="match status" value="1"/>
</dbReference>
<dbReference type="GO" id="GO:0050515">
    <property type="term" value="F:4-(cytidine 5'-diphospho)-2-C-methyl-D-erythritol kinase activity"/>
    <property type="evidence" value="ECO:0007669"/>
    <property type="project" value="UniProtKB-UniRule"/>
</dbReference>
<dbReference type="PANTHER" id="PTHR43527:SF2">
    <property type="entry name" value="4-DIPHOSPHOCYTIDYL-2-C-METHYL-D-ERYTHRITOL KINASE, CHLOROPLASTIC"/>
    <property type="match status" value="1"/>
</dbReference>
<evidence type="ECO:0000256" key="4">
    <source>
        <dbReference type="ARBA" id="ARBA00022679"/>
    </source>
</evidence>
<evidence type="ECO:0000259" key="10">
    <source>
        <dbReference type="Pfam" id="PF00288"/>
    </source>
</evidence>
<evidence type="ECO:0000256" key="9">
    <source>
        <dbReference type="HAMAP-Rule" id="MF_00061"/>
    </source>
</evidence>
<comment type="function">
    <text evidence="9">Catalyzes the phosphorylation of the position 2 hydroxy group of 4-diphosphocytidyl-2C-methyl-D-erythritol.</text>
</comment>
<evidence type="ECO:0000256" key="6">
    <source>
        <dbReference type="ARBA" id="ARBA00022777"/>
    </source>
</evidence>
<dbReference type="GO" id="GO:0005524">
    <property type="term" value="F:ATP binding"/>
    <property type="evidence" value="ECO:0007669"/>
    <property type="project" value="UniProtKB-UniRule"/>
</dbReference>
<reference evidence="12 13" key="1">
    <citation type="submission" date="2020-07" db="EMBL/GenBank/DDBJ databases">
        <title>Characterization and genome sequencing of isolate MD1, a novel member within the family Lachnospiraceae.</title>
        <authorList>
            <person name="Rettenmaier R."/>
            <person name="Di Bello L."/>
            <person name="Zinser C."/>
            <person name="Scheitz K."/>
            <person name="Liebl W."/>
            <person name="Zverlov V."/>
        </authorList>
    </citation>
    <scope>NUCLEOTIDE SEQUENCE [LARGE SCALE GENOMIC DNA]</scope>
    <source>
        <strain evidence="12 13">MD1</strain>
    </source>
</reference>
<evidence type="ECO:0000256" key="7">
    <source>
        <dbReference type="ARBA" id="ARBA00022840"/>
    </source>
</evidence>
<proteinExistence type="inferred from homology"/>
<dbReference type="InterPro" id="IPR020568">
    <property type="entry name" value="Ribosomal_Su5_D2-typ_SF"/>
</dbReference>
<dbReference type="Gene3D" id="3.30.230.10">
    <property type="match status" value="1"/>
</dbReference>
<keyword evidence="7 9" id="KW-0067">ATP-binding</keyword>
<dbReference type="NCBIfam" id="NF011202">
    <property type="entry name" value="PRK14608.1"/>
    <property type="match status" value="1"/>
</dbReference>
<keyword evidence="5 9" id="KW-0547">Nucleotide-binding</keyword>
<dbReference type="Pfam" id="PF08544">
    <property type="entry name" value="GHMP_kinases_C"/>
    <property type="match status" value="1"/>
</dbReference>
<dbReference type="InterPro" id="IPR013750">
    <property type="entry name" value="GHMP_kinase_C_dom"/>
</dbReference>